<organism evidence="2 3">
    <name type="scientific">Zizania palustris</name>
    <name type="common">Northern wild rice</name>
    <dbReference type="NCBI Taxonomy" id="103762"/>
    <lineage>
        <taxon>Eukaryota</taxon>
        <taxon>Viridiplantae</taxon>
        <taxon>Streptophyta</taxon>
        <taxon>Embryophyta</taxon>
        <taxon>Tracheophyta</taxon>
        <taxon>Spermatophyta</taxon>
        <taxon>Magnoliopsida</taxon>
        <taxon>Liliopsida</taxon>
        <taxon>Poales</taxon>
        <taxon>Poaceae</taxon>
        <taxon>BOP clade</taxon>
        <taxon>Oryzoideae</taxon>
        <taxon>Oryzeae</taxon>
        <taxon>Zizaniinae</taxon>
        <taxon>Zizania</taxon>
    </lineage>
</organism>
<dbReference type="Proteomes" id="UP000729402">
    <property type="component" value="Unassembled WGS sequence"/>
</dbReference>
<comment type="caution">
    <text evidence="2">The sequence shown here is derived from an EMBL/GenBank/DDBJ whole genome shotgun (WGS) entry which is preliminary data.</text>
</comment>
<evidence type="ECO:0000256" key="1">
    <source>
        <dbReference type="SAM" id="MobiDB-lite"/>
    </source>
</evidence>
<sequence length="115" mass="13224">MGTTSSTGHKPTSMLGARRGMQDNVGHETWTDIDVGREAWDAGQRRVHRMTYGARQHQMRRRVIVAIVGQRASNGWAAERRCDQGDEWAMVVDERHRVVDGGRAMAIERRWPRVW</sequence>
<evidence type="ECO:0000313" key="2">
    <source>
        <dbReference type="EMBL" id="KAG8076202.1"/>
    </source>
</evidence>
<dbReference type="EMBL" id="JAAALK010000283">
    <property type="protein sequence ID" value="KAG8076202.1"/>
    <property type="molecule type" value="Genomic_DNA"/>
</dbReference>
<feature type="region of interest" description="Disordered" evidence="1">
    <location>
        <begin position="1"/>
        <end position="23"/>
    </location>
</feature>
<evidence type="ECO:0000313" key="3">
    <source>
        <dbReference type="Proteomes" id="UP000729402"/>
    </source>
</evidence>
<accession>A0A8J5VLH2</accession>
<protein>
    <submittedName>
        <fullName evidence="2">Uncharacterized protein</fullName>
    </submittedName>
</protein>
<feature type="compositionally biased region" description="Polar residues" evidence="1">
    <location>
        <begin position="1"/>
        <end position="10"/>
    </location>
</feature>
<keyword evidence="3" id="KW-1185">Reference proteome</keyword>
<reference evidence="2" key="2">
    <citation type="submission" date="2021-02" db="EMBL/GenBank/DDBJ databases">
        <authorList>
            <person name="Kimball J.A."/>
            <person name="Haas M.W."/>
            <person name="Macchietto M."/>
            <person name="Kono T."/>
            <person name="Duquette J."/>
            <person name="Shao M."/>
        </authorList>
    </citation>
    <scope>NUCLEOTIDE SEQUENCE</scope>
    <source>
        <tissue evidence="2">Fresh leaf tissue</tissue>
    </source>
</reference>
<proteinExistence type="predicted"/>
<dbReference type="AlphaFoldDB" id="A0A8J5VLH2"/>
<name>A0A8J5VLH2_ZIZPA</name>
<gene>
    <name evidence="2" type="ORF">GUJ93_ZPchr0006g42173</name>
</gene>
<reference evidence="2" key="1">
    <citation type="journal article" date="2021" name="bioRxiv">
        <title>Whole Genome Assembly and Annotation of Northern Wild Rice, Zizania palustris L., Supports a Whole Genome Duplication in the Zizania Genus.</title>
        <authorList>
            <person name="Haas M."/>
            <person name="Kono T."/>
            <person name="Macchietto M."/>
            <person name="Millas R."/>
            <person name="McGilp L."/>
            <person name="Shao M."/>
            <person name="Duquette J."/>
            <person name="Hirsch C.N."/>
            <person name="Kimball J."/>
        </authorList>
    </citation>
    <scope>NUCLEOTIDE SEQUENCE</scope>
    <source>
        <tissue evidence="2">Fresh leaf tissue</tissue>
    </source>
</reference>